<keyword evidence="1" id="KW-0677">Repeat</keyword>
<evidence type="ECO:0000313" key="5">
    <source>
        <dbReference type="Proteomes" id="UP000770717"/>
    </source>
</evidence>
<protein>
    <recommendedName>
        <fullName evidence="6">WD repeat-containing protein 53</fullName>
    </recommendedName>
</protein>
<evidence type="ECO:0008006" key="6">
    <source>
        <dbReference type="Google" id="ProtNLM"/>
    </source>
</evidence>
<gene>
    <name evidence="4" type="ORF">GDO78_018454</name>
</gene>
<keyword evidence="5" id="KW-1185">Reference proteome</keyword>
<feature type="compositionally biased region" description="Basic residues" evidence="3">
    <location>
        <begin position="193"/>
        <end position="204"/>
    </location>
</feature>
<dbReference type="InterPro" id="IPR036322">
    <property type="entry name" value="WD40_repeat_dom_sf"/>
</dbReference>
<dbReference type="AlphaFoldDB" id="A0A8J6B787"/>
<keyword evidence="2" id="KW-0853">WD repeat</keyword>
<comment type="caution">
    <text evidence="4">The sequence shown here is derived from an EMBL/GenBank/DDBJ whole genome shotgun (WGS) entry which is preliminary data.</text>
</comment>
<accession>A0A8J6B787</accession>
<dbReference type="Pfam" id="PF00400">
    <property type="entry name" value="WD40"/>
    <property type="match status" value="1"/>
</dbReference>
<evidence type="ECO:0000256" key="3">
    <source>
        <dbReference type="SAM" id="MobiDB-lite"/>
    </source>
</evidence>
<name>A0A8J6B787_ELECQ</name>
<dbReference type="PANTHER" id="PTHR44666">
    <property type="entry name" value="WD REPEAT-CONTAINING PROTEIN 53"/>
    <property type="match status" value="1"/>
</dbReference>
<dbReference type="SUPFAM" id="SSF50978">
    <property type="entry name" value="WD40 repeat-like"/>
    <property type="match status" value="1"/>
</dbReference>
<dbReference type="PROSITE" id="PS50082">
    <property type="entry name" value="WD_REPEATS_2"/>
    <property type="match status" value="2"/>
</dbReference>
<sequence>MAVKWDSGHANPVLSLAVSKERVIASGAESGELTIWSEQGTPIGRLHLKGNDDVTGVAFSPVSFCKLYVILWNVQKARPLWLTNLQHLAQDEEDLDLHQSPGQLFNPPLAHSLAVSSCGNVFCCGAEDGKIRSFRITGTRFEEEACFKAHSQGVSQVSFMAQDPGQTLLISGGNDGRVCLWSLGKDPVQPQKTQKHHAPKKSASKAKQEASPKVSSRLCIEHGEKVNWILGAELQGSKAVLVADPSNVISVYQLGEL</sequence>
<dbReference type="InterPro" id="IPR015943">
    <property type="entry name" value="WD40/YVTN_repeat-like_dom_sf"/>
</dbReference>
<dbReference type="SMART" id="SM00320">
    <property type="entry name" value="WD40"/>
    <property type="match status" value="3"/>
</dbReference>
<evidence type="ECO:0000256" key="1">
    <source>
        <dbReference type="ARBA" id="ARBA00022737"/>
    </source>
</evidence>
<dbReference type="PANTHER" id="PTHR44666:SF1">
    <property type="entry name" value="WD REPEAT-CONTAINING PROTEIN 53"/>
    <property type="match status" value="1"/>
</dbReference>
<dbReference type="InterPro" id="IPR001680">
    <property type="entry name" value="WD40_rpt"/>
</dbReference>
<dbReference type="EMBL" id="WNTK01003135">
    <property type="protein sequence ID" value="KAG9465362.1"/>
    <property type="molecule type" value="Genomic_DNA"/>
</dbReference>
<evidence type="ECO:0000256" key="2">
    <source>
        <dbReference type="PROSITE-ProRule" id="PRU00221"/>
    </source>
</evidence>
<dbReference type="OrthoDB" id="2161379at2759"/>
<reference evidence="4" key="1">
    <citation type="thesis" date="2020" institute="ProQuest LLC" country="789 East Eisenhower Parkway, Ann Arbor, MI, USA">
        <title>Comparative Genomics and Chromosome Evolution.</title>
        <authorList>
            <person name="Mudd A.B."/>
        </authorList>
    </citation>
    <scope>NUCLEOTIDE SEQUENCE</scope>
    <source>
        <strain evidence="4">HN-11 Male</strain>
        <tissue evidence="4">Kidney and liver</tissue>
    </source>
</reference>
<feature type="region of interest" description="Disordered" evidence="3">
    <location>
        <begin position="187"/>
        <end position="215"/>
    </location>
</feature>
<organism evidence="4 5">
    <name type="scientific">Eleutherodactylus coqui</name>
    <name type="common">Puerto Rican coqui</name>
    <dbReference type="NCBI Taxonomy" id="57060"/>
    <lineage>
        <taxon>Eukaryota</taxon>
        <taxon>Metazoa</taxon>
        <taxon>Chordata</taxon>
        <taxon>Craniata</taxon>
        <taxon>Vertebrata</taxon>
        <taxon>Euteleostomi</taxon>
        <taxon>Amphibia</taxon>
        <taxon>Batrachia</taxon>
        <taxon>Anura</taxon>
        <taxon>Neobatrachia</taxon>
        <taxon>Hyloidea</taxon>
        <taxon>Eleutherodactylidae</taxon>
        <taxon>Eleutherodactylinae</taxon>
        <taxon>Eleutherodactylus</taxon>
        <taxon>Eleutherodactylus</taxon>
    </lineage>
</organism>
<proteinExistence type="predicted"/>
<feature type="repeat" description="WD" evidence="2">
    <location>
        <begin position="147"/>
        <end position="183"/>
    </location>
</feature>
<dbReference type="Proteomes" id="UP000770717">
    <property type="component" value="Unassembled WGS sequence"/>
</dbReference>
<dbReference type="Gene3D" id="2.130.10.10">
    <property type="entry name" value="YVTN repeat-like/Quinoprotein amine dehydrogenase"/>
    <property type="match status" value="1"/>
</dbReference>
<dbReference type="PROSITE" id="PS50294">
    <property type="entry name" value="WD_REPEATS_REGION"/>
    <property type="match status" value="1"/>
</dbReference>
<evidence type="ECO:0000313" key="4">
    <source>
        <dbReference type="EMBL" id="KAG9465362.1"/>
    </source>
</evidence>
<feature type="repeat" description="WD" evidence="2">
    <location>
        <begin position="6"/>
        <end position="37"/>
    </location>
</feature>
<dbReference type="InterPro" id="IPR042453">
    <property type="entry name" value="WDR53"/>
</dbReference>